<evidence type="ECO:0000313" key="4">
    <source>
        <dbReference type="Proteomes" id="UP000279236"/>
    </source>
</evidence>
<feature type="region of interest" description="Disordered" evidence="2">
    <location>
        <begin position="782"/>
        <end position="810"/>
    </location>
</feature>
<name>A0A427XUM1_9TREE</name>
<dbReference type="Proteomes" id="UP000279236">
    <property type="component" value="Unassembled WGS sequence"/>
</dbReference>
<dbReference type="STRING" id="105984.A0A427XUM1"/>
<accession>A0A427XUM1</accession>
<proteinExistence type="predicted"/>
<keyword evidence="1" id="KW-0175">Coiled coil</keyword>
<evidence type="ECO:0000256" key="1">
    <source>
        <dbReference type="SAM" id="Coils"/>
    </source>
</evidence>
<feature type="compositionally biased region" description="Polar residues" evidence="2">
    <location>
        <begin position="516"/>
        <end position="532"/>
    </location>
</feature>
<feature type="compositionally biased region" description="Pro residues" evidence="2">
    <location>
        <begin position="248"/>
        <end position="257"/>
    </location>
</feature>
<feature type="region of interest" description="Disordered" evidence="2">
    <location>
        <begin position="238"/>
        <end position="293"/>
    </location>
</feature>
<protein>
    <submittedName>
        <fullName evidence="3">Uncharacterized protein</fullName>
    </submittedName>
</protein>
<feature type="compositionally biased region" description="Basic and acidic residues" evidence="2">
    <location>
        <begin position="704"/>
        <end position="735"/>
    </location>
</feature>
<feature type="region of interest" description="Disordered" evidence="2">
    <location>
        <begin position="323"/>
        <end position="377"/>
    </location>
</feature>
<organism evidence="3 4">
    <name type="scientific">Apiotrichum porosum</name>
    <dbReference type="NCBI Taxonomy" id="105984"/>
    <lineage>
        <taxon>Eukaryota</taxon>
        <taxon>Fungi</taxon>
        <taxon>Dikarya</taxon>
        <taxon>Basidiomycota</taxon>
        <taxon>Agaricomycotina</taxon>
        <taxon>Tremellomycetes</taxon>
        <taxon>Trichosporonales</taxon>
        <taxon>Trichosporonaceae</taxon>
        <taxon>Apiotrichum</taxon>
    </lineage>
</organism>
<keyword evidence="4" id="KW-1185">Reference proteome</keyword>
<dbReference type="GeneID" id="39592073"/>
<reference evidence="3 4" key="1">
    <citation type="submission" date="2018-11" db="EMBL/GenBank/DDBJ databases">
        <title>Genome sequence of Apiotrichum porosum DSM 27194.</title>
        <authorList>
            <person name="Aliyu H."/>
            <person name="Gorte O."/>
            <person name="Ochsenreither K."/>
        </authorList>
    </citation>
    <scope>NUCLEOTIDE SEQUENCE [LARGE SCALE GENOMIC DNA]</scope>
    <source>
        <strain evidence="3 4">DSM 27194</strain>
    </source>
</reference>
<feature type="region of interest" description="Disordered" evidence="2">
    <location>
        <begin position="855"/>
        <end position="919"/>
    </location>
</feature>
<dbReference type="AlphaFoldDB" id="A0A427XUM1"/>
<sequence>MRRIARDTLTLQEARQVAILDDHALDLVHELLRPPGTEAPFSFLRAVPNGSTSELRGGPDASKHSSDEFFRKTLKTIFNRYLSLTSPVHDSICEWLINVWAQTLYGPFTQINVTPEGELQLVARNVIPKARQIPGIEDLTMSLHHDSNIADLQIHEDFIDWSPKDIPYAWAGPIRLLKQGCRRCANAHYVLRPINPSVSLPDGANLQCVSASRPIQPGERLWALGGESDCDCAKLPKGSRKVKKEPAPSRPTTPPIVPSKRPRAVDGTPVSKVVQRRKRLPTPTPSPESERGFETAGFELITGSPIPELCPDYVEKAATLRQPNAAAHTPDRTSTPGLADPGHDQLSDLATFKLDPSSSSTRHVGSSPDYAASTPPTLASALRPLPLPLLREPSPFSGPFSSTGLRVNGAPQHDATSASYLPLPDGVDSSTVATTPDAVSLDLPEASPWLIPREADRSGLVSPSELSADRTTFDENAISPKSATAAKRLLDLAVPAWMAATSGSTPPPDSEDENDAGSSDAPTQLARAQTKMTQQLSQTRFFESRVNTLVEQKTDLERQLRQKEGALQGMDKRLLRQAQDTNETTATLADYHRKLGESQQQTASVEKQLRTLQRKHDVLRAHSGRAEARAKERKDKFEIIKQRYMDMKPEYERLQKDVCAQDQQRKDLVQECDRLKQERDTARQDRNLAIQVREQVQQQLSHVQQERDSRERERDEVIKRRQQDRDELVSRHQRELGYFQQQKELESRQMMERQDRLDADNARLHRENDQLNRENSALLQRLRSSHQRVSPTSERLPPQHTSPVPPPMERLPSVQTAILGRPRSAASSAPPTPLSNLSVPLPGPSTMVAAALGVSSRPSMPDDAPRFYPVEHVPQMTSDQYYLPPNLDNTRTERAPPPPPSDPAPVKQPLAPKPRFWGS</sequence>
<feature type="region of interest" description="Disordered" evidence="2">
    <location>
        <begin position="699"/>
        <end position="754"/>
    </location>
</feature>
<gene>
    <name evidence="3" type="ORF">EHS24_007530</name>
</gene>
<dbReference type="EMBL" id="RSCE01000005">
    <property type="protein sequence ID" value="RSH82549.1"/>
    <property type="molecule type" value="Genomic_DNA"/>
</dbReference>
<dbReference type="RefSeq" id="XP_028476781.1">
    <property type="nucleotide sequence ID" value="XM_028622888.1"/>
</dbReference>
<feature type="compositionally biased region" description="Basic and acidic residues" evidence="2">
    <location>
        <begin position="743"/>
        <end position="754"/>
    </location>
</feature>
<comment type="caution">
    <text evidence="3">The sequence shown here is derived from an EMBL/GenBank/DDBJ whole genome shotgun (WGS) entry which is preliminary data.</text>
</comment>
<evidence type="ECO:0000313" key="3">
    <source>
        <dbReference type="EMBL" id="RSH82549.1"/>
    </source>
</evidence>
<feature type="region of interest" description="Disordered" evidence="2">
    <location>
        <begin position="821"/>
        <end position="840"/>
    </location>
</feature>
<feature type="coiled-coil region" evidence="1">
    <location>
        <begin position="546"/>
        <end position="615"/>
    </location>
</feature>
<evidence type="ECO:0000256" key="2">
    <source>
        <dbReference type="SAM" id="MobiDB-lite"/>
    </source>
</evidence>
<feature type="region of interest" description="Disordered" evidence="2">
    <location>
        <begin position="499"/>
        <end position="532"/>
    </location>
</feature>